<dbReference type="AlphaFoldDB" id="A0A517X014"/>
<accession>A0A517X014</accession>
<dbReference type="EMBL" id="CP037422">
    <property type="protein sequence ID" value="QDU10843.1"/>
    <property type="molecule type" value="Genomic_DNA"/>
</dbReference>
<name>A0A517X014_9PLAN</name>
<proteinExistence type="predicted"/>
<evidence type="ECO:0000313" key="2">
    <source>
        <dbReference type="Proteomes" id="UP000318384"/>
    </source>
</evidence>
<keyword evidence="2" id="KW-1185">Reference proteome</keyword>
<reference evidence="1 2" key="1">
    <citation type="submission" date="2019-03" db="EMBL/GenBank/DDBJ databases">
        <title>Deep-cultivation of Planctomycetes and their phenomic and genomic characterization uncovers novel biology.</title>
        <authorList>
            <person name="Wiegand S."/>
            <person name="Jogler M."/>
            <person name="Boedeker C."/>
            <person name="Pinto D."/>
            <person name="Vollmers J."/>
            <person name="Rivas-Marin E."/>
            <person name="Kohn T."/>
            <person name="Peeters S.H."/>
            <person name="Heuer A."/>
            <person name="Rast P."/>
            <person name="Oberbeckmann S."/>
            <person name="Bunk B."/>
            <person name="Jeske O."/>
            <person name="Meyerdierks A."/>
            <person name="Storesund J.E."/>
            <person name="Kallscheuer N."/>
            <person name="Luecker S."/>
            <person name="Lage O.M."/>
            <person name="Pohl T."/>
            <person name="Merkel B.J."/>
            <person name="Hornburger P."/>
            <person name="Mueller R.-W."/>
            <person name="Bruemmer F."/>
            <person name="Labrenz M."/>
            <person name="Spormann A.M."/>
            <person name="Op den Camp H."/>
            <person name="Overmann J."/>
            <person name="Amann R."/>
            <person name="Jetten M.S.M."/>
            <person name="Mascher T."/>
            <person name="Medema M.H."/>
            <person name="Devos D.P."/>
            <person name="Kaster A.-K."/>
            <person name="Ovreas L."/>
            <person name="Rohde M."/>
            <person name="Galperin M.Y."/>
            <person name="Jogler C."/>
        </authorList>
    </citation>
    <scope>NUCLEOTIDE SEQUENCE [LARGE SCALE GENOMIC DNA]</scope>
    <source>
        <strain evidence="1 2">V202</strain>
    </source>
</reference>
<evidence type="ECO:0000313" key="1">
    <source>
        <dbReference type="EMBL" id="QDU10843.1"/>
    </source>
</evidence>
<sequence>MYSLVVTRSNRPMCRLREFWTSDFQRRIPEAITVIMVEHYFQFINIHFSHDWMITSTVCISRTNQRRSRPLTGYYYICR</sequence>
<protein>
    <submittedName>
        <fullName evidence="1">Uncharacterized protein</fullName>
    </submittedName>
</protein>
<organism evidence="1 2">
    <name type="scientific">Gimesia aquarii</name>
    <dbReference type="NCBI Taxonomy" id="2527964"/>
    <lineage>
        <taxon>Bacteria</taxon>
        <taxon>Pseudomonadati</taxon>
        <taxon>Planctomycetota</taxon>
        <taxon>Planctomycetia</taxon>
        <taxon>Planctomycetales</taxon>
        <taxon>Planctomycetaceae</taxon>
        <taxon>Gimesia</taxon>
    </lineage>
</organism>
<dbReference type="Proteomes" id="UP000318384">
    <property type="component" value="Chromosome"/>
</dbReference>
<gene>
    <name evidence="1" type="ORF">V202x_42560</name>
</gene>